<dbReference type="InParanoid" id="A0A3Q7EVW5"/>
<proteinExistence type="predicted"/>
<protein>
    <submittedName>
        <fullName evidence="1">Uncharacterized protein</fullName>
    </submittedName>
</protein>
<keyword evidence="2" id="KW-1185">Reference proteome</keyword>
<name>A0A3Q7EVW5_SOLLC</name>
<dbReference type="EnsemblPlants" id="Solyc02g020950.2.1">
    <property type="protein sequence ID" value="Solyc02g020950.2.1.1"/>
    <property type="gene ID" value="Solyc02g020950.2"/>
</dbReference>
<dbReference type="Gramene" id="Solyc02g020950.2.1">
    <property type="protein sequence ID" value="Solyc02g020950.2.1.1"/>
    <property type="gene ID" value="Solyc02g020950.2"/>
</dbReference>
<reference evidence="1" key="1">
    <citation type="journal article" date="2012" name="Nature">
        <title>The tomato genome sequence provides insights into fleshy fruit evolution.</title>
        <authorList>
            <consortium name="Tomato Genome Consortium"/>
        </authorList>
    </citation>
    <scope>NUCLEOTIDE SEQUENCE [LARGE SCALE GENOMIC DNA]</scope>
    <source>
        <strain evidence="1">cv. Heinz 1706</strain>
    </source>
</reference>
<dbReference type="Proteomes" id="UP000004994">
    <property type="component" value="Chromosome 2"/>
</dbReference>
<organism evidence="1">
    <name type="scientific">Solanum lycopersicum</name>
    <name type="common">Tomato</name>
    <name type="synonym">Lycopersicon esculentum</name>
    <dbReference type="NCBI Taxonomy" id="4081"/>
    <lineage>
        <taxon>Eukaryota</taxon>
        <taxon>Viridiplantae</taxon>
        <taxon>Streptophyta</taxon>
        <taxon>Embryophyta</taxon>
        <taxon>Tracheophyta</taxon>
        <taxon>Spermatophyta</taxon>
        <taxon>Magnoliopsida</taxon>
        <taxon>eudicotyledons</taxon>
        <taxon>Gunneridae</taxon>
        <taxon>Pentapetalae</taxon>
        <taxon>asterids</taxon>
        <taxon>lamiids</taxon>
        <taxon>Solanales</taxon>
        <taxon>Solanaceae</taxon>
        <taxon>Solanoideae</taxon>
        <taxon>Solaneae</taxon>
        <taxon>Solanum</taxon>
        <taxon>Solanum subgen. Lycopersicon</taxon>
    </lineage>
</organism>
<sequence>MLVYRTHSSAKQRVCVLQGSFDDVLWLHGSFNA</sequence>
<dbReference type="AlphaFoldDB" id="A0A3Q7EVW5"/>
<evidence type="ECO:0000313" key="1">
    <source>
        <dbReference type="EnsemblPlants" id="Solyc02g020950.2.1.1"/>
    </source>
</evidence>
<accession>A0A3Q7EVW5</accession>
<dbReference type="PaxDb" id="4081-Solyc02g020950.1.1"/>
<evidence type="ECO:0000313" key="2">
    <source>
        <dbReference type="Proteomes" id="UP000004994"/>
    </source>
</evidence>
<reference evidence="1" key="2">
    <citation type="submission" date="2019-01" db="UniProtKB">
        <authorList>
            <consortium name="EnsemblPlants"/>
        </authorList>
    </citation>
    <scope>IDENTIFICATION</scope>
    <source>
        <strain evidence="1">cv. Heinz 1706</strain>
    </source>
</reference>